<dbReference type="EMBL" id="BAAAQD010000013">
    <property type="protein sequence ID" value="GAA1535774.1"/>
    <property type="molecule type" value="Genomic_DNA"/>
</dbReference>
<keyword evidence="2" id="KW-1185">Reference proteome</keyword>
<reference evidence="1 2" key="1">
    <citation type="journal article" date="2019" name="Int. J. Syst. Evol. Microbiol.">
        <title>The Global Catalogue of Microorganisms (GCM) 10K type strain sequencing project: providing services to taxonomists for standard genome sequencing and annotation.</title>
        <authorList>
            <consortium name="The Broad Institute Genomics Platform"/>
            <consortium name="The Broad Institute Genome Sequencing Center for Infectious Disease"/>
            <person name="Wu L."/>
            <person name="Ma J."/>
        </authorList>
    </citation>
    <scope>NUCLEOTIDE SEQUENCE [LARGE SCALE GENOMIC DNA]</scope>
    <source>
        <strain evidence="1 2">JCM 15933</strain>
    </source>
</reference>
<proteinExistence type="predicted"/>
<evidence type="ECO:0000313" key="2">
    <source>
        <dbReference type="Proteomes" id="UP001501470"/>
    </source>
</evidence>
<protein>
    <submittedName>
        <fullName evidence="1">Uncharacterized protein</fullName>
    </submittedName>
</protein>
<name>A0ABN2B994_9ACTN</name>
<accession>A0ABN2B994</accession>
<sequence length="161" mass="17714">MDVMEAELRPTYDADPDIYDRYEREADEYLASHGLRVAAEMLPAARATIVRETRHESDFSAGRGGVPGNTSLMRICAAQLWHGGAVEDALLVYRARRTSMDATGAIDGELMLGAGVLPTRWYLVALGIDEASEALRYVSSLAEGYEAGRFAADLDDYYRNS</sequence>
<organism evidence="1 2">
    <name type="scientific">Dactylosporangium maewongense</name>
    <dbReference type="NCBI Taxonomy" id="634393"/>
    <lineage>
        <taxon>Bacteria</taxon>
        <taxon>Bacillati</taxon>
        <taxon>Actinomycetota</taxon>
        <taxon>Actinomycetes</taxon>
        <taxon>Micromonosporales</taxon>
        <taxon>Micromonosporaceae</taxon>
        <taxon>Dactylosporangium</taxon>
    </lineage>
</organism>
<gene>
    <name evidence="1" type="ORF">GCM10009827_062650</name>
</gene>
<evidence type="ECO:0000313" key="1">
    <source>
        <dbReference type="EMBL" id="GAA1535774.1"/>
    </source>
</evidence>
<comment type="caution">
    <text evidence="1">The sequence shown here is derived from an EMBL/GenBank/DDBJ whole genome shotgun (WGS) entry which is preliminary data.</text>
</comment>
<dbReference type="Proteomes" id="UP001501470">
    <property type="component" value="Unassembled WGS sequence"/>
</dbReference>